<feature type="compositionally biased region" description="Basic and acidic residues" evidence="1">
    <location>
        <begin position="53"/>
        <end position="72"/>
    </location>
</feature>
<dbReference type="EMBL" id="JAIZAY010000004">
    <property type="protein sequence ID" value="KAJ8043611.1"/>
    <property type="molecule type" value="Genomic_DNA"/>
</dbReference>
<protein>
    <submittedName>
        <fullName evidence="3">Uncharacterized protein</fullName>
    </submittedName>
</protein>
<sequence length="217" mass="23745">MDNPGFSQEDGKTPSTGDQSRKDLDPNGEEKIQQSDSQHSPNTQEITAIIHPEPPEITKESKETETKSEKIPSKNGHHNGSSHNSQQSKGETAPPIKKDLSSTIANATQTSDGKTIRSNSLTNGHSVPNDNIRKESLENEFTAPEKITQEAQLIKQQGEGSTDENFQSSDSSVSIPEAETLASNRKSGWYYALLAIFFLGFFLALTLGLIFGRENNE</sequence>
<keyword evidence="2" id="KW-0472">Membrane</keyword>
<proteinExistence type="predicted"/>
<comment type="caution">
    <text evidence="3">The sequence shown here is derived from an EMBL/GenBank/DDBJ whole genome shotgun (WGS) entry which is preliminary data.</text>
</comment>
<dbReference type="Proteomes" id="UP001152320">
    <property type="component" value="Chromosome 4"/>
</dbReference>
<accession>A0A9Q1CES0</accession>
<feature type="compositionally biased region" description="Polar residues" evidence="1">
    <location>
        <begin position="34"/>
        <end position="46"/>
    </location>
</feature>
<dbReference type="AlphaFoldDB" id="A0A9Q1CES0"/>
<gene>
    <name evidence="3" type="ORF">HOLleu_10788</name>
</gene>
<keyword evidence="4" id="KW-1185">Reference proteome</keyword>
<feature type="compositionally biased region" description="Polar residues" evidence="1">
    <location>
        <begin position="154"/>
        <end position="174"/>
    </location>
</feature>
<feature type="transmembrane region" description="Helical" evidence="2">
    <location>
        <begin position="189"/>
        <end position="211"/>
    </location>
</feature>
<feature type="region of interest" description="Disordered" evidence="1">
    <location>
        <begin position="154"/>
        <end position="175"/>
    </location>
</feature>
<evidence type="ECO:0000313" key="3">
    <source>
        <dbReference type="EMBL" id="KAJ8043611.1"/>
    </source>
</evidence>
<feature type="compositionally biased region" description="Polar residues" evidence="1">
    <location>
        <begin position="101"/>
        <end position="129"/>
    </location>
</feature>
<evidence type="ECO:0000256" key="1">
    <source>
        <dbReference type="SAM" id="MobiDB-lite"/>
    </source>
</evidence>
<name>A0A9Q1CES0_HOLLE</name>
<keyword evidence="2" id="KW-0812">Transmembrane</keyword>
<evidence type="ECO:0000313" key="4">
    <source>
        <dbReference type="Proteomes" id="UP001152320"/>
    </source>
</evidence>
<feature type="compositionally biased region" description="Basic and acidic residues" evidence="1">
    <location>
        <begin position="19"/>
        <end position="33"/>
    </location>
</feature>
<keyword evidence="2" id="KW-1133">Transmembrane helix</keyword>
<feature type="region of interest" description="Disordered" evidence="1">
    <location>
        <begin position="1"/>
        <end position="142"/>
    </location>
</feature>
<evidence type="ECO:0000256" key="2">
    <source>
        <dbReference type="SAM" id="Phobius"/>
    </source>
</evidence>
<organism evidence="3 4">
    <name type="scientific">Holothuria leucospilota</name>
    <name type="common">Black long sea cucumber</name>
    <name type="synonym">Mertensiothuria leucospilota</name>
    <dbReference type="NCBI Taxonomy" id="206669"/>
    <lineage>
        <taxon>Eukaryota</taxon>
        <taxon>Metazoa</taxon>
        <taxon>Echinodermata</taxon>
        <taxon>Eleutherozoa</taxon>
        <taxon>Echinozoa</taxon>
        <taxon>Holothuroidea</taxon>
        <taxon>Aspidochirotacea</taxon>
        <taxon>Aspidochirotida</taxon>
        <taxon>Holothuriidae</taxon>
        <taxon>Holothuria</taxon>
    </lineage>
</organism>
<reference evidence="3" key="1">
    <citation type="submission" date="2021-10" db="EMBL/GenBank/DDBJ databases">
        <title>Tropical sea cucumber genome reveals ecological adaptation and Cuvierian tubules defense mechanism.</title>
        <authorList>
            <person name="Chen T."/>
        </authorList>
    </citation>
    <scope>NUCLEOTIDE SEQUENCE</scope>
    <source>
        <strain evidence="3">Nanhai2018</strain>
        <tissue evidence="3">Muscle</tissue>
    </source>
</reference>
<feature type="compositionally biased region" description="Low complexity" evidence="1">
    <location>
        <begin position="78"/>
        <end position="90"/>
    </location>
</feature>